<gene>
    <name evidence="2" type="ORF">WIS52_21590</name>
</gene>
<evidence type="ECO:0000256" key="1">
    <source>
        <dbReference type="SAM" id="Phobius"/>
    </source>
</evidence>
<evidence type="ECO:0008006" key="4">
    <source>
        <dbReference type="Google" id="ProtNLM"/>
    </source>
</evidence>
<dbReference type="Proteomes" id="UP001494902">
    <property type="component" value="Unassembled WGS sequence"/>
</dbReference>
<keyword evidence="1" id="KW-0812">Transmembrane</keyword>
<keyword evidence="1" id="KW-1133">Transmembrane helix</keyword>
<reference evidence="2 3" key="1">
    <citation type="submission" date="2024-03" db="EMBL/GenBank/DDBJ databases">
        <title>Draft genome sequence of Pseudonocardia nematodicida JCM 31783.</title>
        <authorList>
            <person name="Butdee W."/>
            <person name="Duangmal K."/>
        </authorList>
    </citation>
    <scope>NUCLEOTIDE SEQUENCE [LARGE SCALE GENOMIC DNA]</scope>
    <source>
        <strain evidence="2 3">JCM 31783</strain>
    </source>
</reference>
<accession>A0ABV1KGQ2</accession>
<protein>
    <recommendedName>
        <fullName evidence="4">Oxalate:formate antiporter</fullName>
    </recommendedName>
</protein>
<sequence>MSSAAEATGAATWSPVQWIGAVMAWIWVGVPFAYGLYQLVLKIPALFG</sequence>
<keyword evidence="3" id="KW-1185">Reference proteome</keyword>
<comment type="caution">
    <text evidence="2">The sequence shown here is derived from an EMBL/GenBank/DDBJ whole genome shotgun (WGS) entry which is preliminary data.</text>
</comment>
<proteinExistence type="predicted"/>
<feature type="transmembrane region" description="Helical" evidence="1">
    <location>
        <begin position="18"/>
        <end position="37"/>
    </location>
</feature>
<dbReference type="RefSeq" id="WP_349300137.1">
    <property type="nucleotide sequence ID" value="NZ_JBEDNQ010000009.1"/>
</dbReference>
<evidence type="ECO:0000313" key="2">
    <source>
        <dbReference type="EMBL" id="MEQ3553069.1"/>
    </source>
</evidence>
<keyword evidence="1" id="KW-0472">Membrane</keyword>
<dbReference type="EMBL" id="JBEDNQ010000009">
    <property type="protein sequence ID" value="MEQ3553069.1"/>
    <property type="molecule type" value="Genomic_DNA"/>
</dbReference>
<organism evidence="2 3">
    <name type="scientific">Pseudonocardia nematodicida</name>
    <dbReference type="NCBI Taxonomy" id="1206997"/>
    <lineage>
        <taxon>Bacteria</taxon>
        <taxon>Bacillati</taxon>
        <taxon>Actinomycetota</taxon>
        <taxon>Actinomycetes</taxon>
        <taxon>Pseudonocardiales</taxon>
        <taxon>Pseudonocardiaceae</taxon>
        <taxon>Pseudonocardia</taxon>
    </lineage>
</organism>
<evidence type="ECO:0000313" key="3">
    <source>
        <dbReference type="Proteomes" id="UP001494902"/>
    </source>
</evidence>
<name>A0ABV1KGQ2_9PSEU</name>